<name>A0A9W9D746_9PLEO</name>
<keyword evidence="2" id="KW-1185">Reference proteome</keyword>
<comment type="caution">
    <text evidence="1">The sequence shown here is derived from an EMBL/GenBank/DDBJ whole genome shotgun (WGS) entry which is preliminary data.</text>
</comment>
<dbReference type="AlphaFoldDB" id="A0A9W9D746"/>
<dbReference type="OrthoDB" id="4360026at2759"/>
<sequence length="120" mass="13616">MAAVQDNIDRYARLRRPFRVETEVPRGAALSHLASTFRGAMPETYVERAEERPNVRVQAARACVVADYSDTYREIDPPWDRALAMEADESLNSFYAEDMRKKAEAAGDNYDLLCAGQDRL</sequence>
<accession>A0A9W9D746</accession>
<proteinExistence type="predicted"/>
<dbReference type="Proteomes" id="UP001140510">
    <property type="component" value="Unassembled WGS sequence"/>
</dbReference>
<organism evidence="1 2">
    <name type="scientific">Didymella pomorum</name>
    <dbReference type="NCBI Taxonomy" id="749634"/>
    <lineage>
        <taxon>Eukaryota</taxon>
        <taxon>Fungi</taxon>
        <taxon>Dikarya</taxon>
        <taxon>Ascomycota</taxon>
        <taxon>Pezizomycotina</taxon>
        <taxon>Dothideomycetes</taxon>
        <taxon>Pleosporomycetidae</taxon>
        <taxon>Pleosporales</taxon>
        <taxon>Pleosporineae</taxon>
        <taxon>Didymellaceae</taxon>
        <taxon>Didymella</taxon>
    </lineage>
</organism>
<protein>
    <submittedName>
        <fullName evidence="1">Uncharacterized protein</fullName>
    </submittedName>
</protein>
<evidence type="ECO:0000313" key="2">
    <source>
        <dbReference type="Proteomes" id="UP001140510"/>
    </source>
</evidence>
<gene>
    <name evidence="1" type="ORF">N0V91_006822</name>
</gene>
<dbReference type="EMBL" id="JAPEVA010000055">
    <property type="protein sequence ID" value="KAJ4403075.1"/>
    <property type="molecule type" value="Genomic_DNA"/>
</dbReference>
<evidence type="ECO:0000313" key="1">
    <source>
        <dbReference type="EMBL" id="KAJ4403075.1"/>
    </source>
</evidence>
<reference evidence="1" key="1">
    <citation type="submission" date="2022-10" db="EMBL/GenBank/DDBJ databases">
        <title>Tapping the CABI collections for fungal endophytes: first genome assemblies for Collariella, Neodidymelliopsis, Ascochyta clinopodiicola, Didymella pomorum, Didymosphaeria variabile, Neocosmospora piperis and Neocucurbitaria cava.</title>
        <authorList>
            <person name="Hill R."/>
        </authorList>
    </citation>
    <scope>NUCLEOTIDE SEQUENCE</scope>
    <source>
        <strain evidence="1">IMI 355091</strain>
    </source>
</reference>